<dbReference type="PANTHER" id="PTHR46211">
    <property type="entry name" value="GLYCEROPHOSPHORYL DIESTER PHOSPHODIESTERASE"/>
    <property type="match status" value="1"/>
</dbReference>
<dbReference type="Gene3D" id="3.20.20.190">
    <property type="entry name" value="Phosphatidylinositol (PI) phosphodiesterase"/>
    <property type="match status" value="1"/>
</dbReference>
<dbReference type="AlphaFoldDB" id="A0A5P0ZIG9"/>
<keyword evidence="1" id="KW-0812">Transmembrane</keyword>
<protein>
    <submittedName>
        <fullName evidence="3">Cell surface protein</fullName>
    </submittedName>
</protein>
<evidence type="ECO:0000259" key="2">
    <source>
        <dbReference type="PROSITE" id="PS51704"/>
    </source>
</evidence>
<dbReference type="RefSeq" id="WP_153383456.1">
    <property type="nucleotide sequence ID" value="NZ_VDFM01000009.1"/>
</dbReference>
<feature type="domain" description="GP-PDE" evidence="2">
    <location>
        <begin position="24"/>
        <end position="255"/>
    </location>
</feature>
<sequence>MHSKNFLIINLAAIVFIFIFGSGFSVIGHRGDPIKAPEETFQSFDTAFHEGADYVELDLHVSKDNVLVVSHDRNLERITGTPAIVSQQNFSYLKTLTQKNGEPIHSLDEVFAHYKDNPNAKFLIETKKTKKGSPKNMEDLLNVCINKYGMQNRVMFHSFSAESLKKESELMPSIPRIFIAGTIKRVNFEILQYVTGVNLSSNIVTPEIIDDMHYMHKTIYVWDEMNESPSKWNTLVNMPIDGVVTNFPATGNEYRNLKDKSKETSFNQNTYYFGTKDLPVYENPYRQIKTKKQVHPLDGYHVSNIINFEGQKYVQIGENEFAKATGFNPDSELLGLKPYYGAKAIYRGQQSNNYLYNDPADPDSLAGRLTINKPEKILNIQKIGSETWLQLSSGWINSKNVLIQLNNSNYKGINSKDSYFDLTKGQRFNNVDLMKNFQFLKSNGQDVSNSKLLKLFDHVPFIVNQKSYNSSINKI</sequence>
<keyword evidence="1" id="KW-1133">Transmembrane helix</keyword>
<evidence type="ECO:0000256" key="1">
    <source>
        <dbReference type="SAM" id="Phobius"/>
    </source>
</evidence>
<dbReference type="PANTHER" id="PTHR46211:SF14">
    <property type="entry name" value="GLYCEROPHOSPHODIESTER PHOSPHODIESTERASE"/>
    <property type="match status" value="1"/>
</dbReference>
<dbReference type="SUPFAM" id="SSF51695">
    <property type="entry name" value="PLC-like phosphodiesterases"/>
    <property type="match status" value="1"/>
</dbReference>
<accession>A0A5P0ZIG9</accession>
<dbReference type="InterPro" id="IPR017946">
    <property type="entry name" value="PLC-like_Pdiesterase_TIM-brl"/>
</dbReference>
<dbReference type="InterPro" id="IPR030395">
    <property type="entry name" value="GP_PDE_dom"/>
</dbReference>
<proteinExistence type="predicted"/>
<comment type="caution">
    <text evidence="3">The sequence shown here is derived from an EMBL/GenBank/DDBJ whole genome shotgun (WGS) entry which is preliminary data.</text>
</comment>
<dbReference type="GO" id="GO:0006629">
    <property type="term" value="P:lipid metabolic process"/>
    <property type="evidence" value="ECO:0007669"/>
    <property type="project" value="InterPro"/>
</dbReference>
<keyword evidence="1" id="KW-0472">Membrane</keyword>
<reference evidence="3 4" key="1">
    <citation type="journal article" date="2019" name="Syst. Appl. Microbiol.">
        <title>Polyphasic characterization of two novel Lactobacillus spp. isolated from blown salami packages: Description of Lactobacillus halodurans sp. nov. and Lactobacillus salsicarnum sp. nov.</title>
        <authorList>
            <person name="Schuster J.A."/>
            <person name="Klingl A."/>
            <person name="Vogel R.F."/>
            <person name="Ehrmann M.A."/>
        </authorList>
    </citation>
    <scope>NUCLEOTIDE SEQUENCE [LARGE SCALE GENOMIC DNA]</scope>
    <source>
        <strain evidence="3 4">TMW 1.2118</strain>
    </source>
</reference>
<organism evidence="3 4">
    <name type="scientific">Companilactobacillus mishanensis</name>
    <dbReference type="NCBI Taxonomy" id="2486008"/>
    <lineage>
        <taxon>Bacteria</taxon>
        <taxon>Bacillati</taxon>
        <taxon>Bacillota</taxon>
        <taxon>Bacilli</taxon>
        <taxon>Lactobacillales</taxon>
        <taxon>Lactobacillaceae</taxon>
        <taxon>Companilactobacillus</taxon>
    </lineage>
</organism>
<dbReference type="OrthoDB" id="384721at2"/>
<dbReference type="GO" id="GO:0008081">
    <property type="term" value="F:phosphoric diester hydrolase activity"/>
    <property type="evidence" value="ECO:0007669"/>
    <property type="project" value="InterPro"/>
</dbReference>
<evidence type="ECO:0000313" key="4">
    <source>
        <dbReference type="Proteomes" id="UP000380386"/>
    </source>
</evidence>
<dbReference type="Proteomes" id="UP000380386">
    <property type="component" value="Unassembled WGS sequence"/>
</dbReference>
<evidence type="ECO:0000313" key="3">
    <source>
        <dbReference type="EMBL" id="MQS52883.1"/>
    </source>
</evidence>
<dbReference type="PROSITE" id="PS51704">
    <property type="entry name" value="GP_PDE"/>
    <property type="match status" value="1"/>
</dbReference>
<dbReference type="EMBL" id="VDFM01000009">
    <property type="protein sequence ID" value="MQS52883.1"/>
    <property type="molecule type" value="Genomic_DNA"/>
</dbReference>
<dbReference type="Pfam" id="PF03009">
    <property type="entry name" value="GDPD"/>
    <property type="match status" value="1"/>
</dbReference>
<feature type="transmembrane region" description="Helical" evidence="1">
    <location>
        <begin position="6"/>
        <end position="27"/>
    </location>
</feature>
<name>A0A5P0ZIG9_9LACO</name>
<gene>
    <name evidence="3" type="ORF">FHL02_07605</name>
</gene>